<name>A0A0D0I308_9BACT</name>
<dbReference type="InterPro" id="IPR010998">
    <property type="entry name" value="Integrase_recombinase_N"/>
</dbReference>
<feature type="domain" description="Core-binding (CB)" evidence="11">
    <location>
        <begin position="1"/>
        <end position="84"/>
    </location>
</feature>
<dbReference type="PANTHER" id="PTHR30349">
    <property type="entry name" value="PHAGE INTEGRASE-RELATED"/>
    <property type="match status" value="1"/>
</dbReference>
<organism evidence="12 13">
    <name type="scientific">Prevotella pectinovora</name>
    <dbReference type="NCBI Taxonomy" id="1602169"/>
    <lineage>
        <taxon>Bacteria</taxon>
        <taxon>Pseudomonadati</taxon>
        <taxon>Bacteroidota</taxon>
        <taxon>Bacteroidia</taxon>
        <taxon>Bacteroidales</taxon>
        <taxon>Prevotellaceae</taxon>
        <taxon>Prevotella</taxon>
    </lineage>
</organism>
<evidence type="ECO:0000259" key="10">
    <source>
        <dbReference type="PROSITE" id="PS51898"/>
    </source>
</evidence>
<dbReference type="Gene3D" id="1.10.443.10">
    <property type="entry name" value="Intergrase catalytic core"/>
    <property type="match status" value="1"/>
</dbReference>
<evidence type="ECO:0000256" key="6">
    <source>
        <dbReference type="ARBA" id="ARBA00023125"/>
    </source>
</evidence>
<dbReference type="InterPro" id="IPR044068">
    <property type="entry name" value="CB"/>
</dbReference>
<proteinExistence type="predicted"/>
<dbReference type="Proteomes" id="UP000032046">
    <property type="component" value="Unassembled WGS sequence"/>
</dbReference>
<dbReference type="GO" id="GO:0005737">
    <property type="term" value="C:cytoplasm"/>
    <property type="evidence" value="ECO:0007669"/>
    <property type="project" value="UniProtKB-SubCell"/>
</dbReference>
<dbReference type="Gene3D" id="1.10.150.130">
    <property type="match status" value="1"/>
</dbReference>
<keyword evidence="7" id="KW-0233">DNA recombination</keyword>
<dbReference type="GO" id="GO:0007059">
    <property type="term" value="P:chromosome segregation"/>
    <property type="evidence" value="ECO:0007669"/>
    <property type="project" value="UniProtKB-KW"/>
</dbReference>
<dbReference type="Pfam" id="PF00589">
    <property type="entry name" value="Phage_integrase"/>
    <property type="match status" value="1"/>
</dbReference>
<dbReference type="GO" id="GO:0003677">
    <property type="term" value="F:DNA binding"/>
    <property type="evidence" value="ECO:0007669"/>
    <property type="project" value="UniProtKB-UniRule"/>
</dbReference>
<dbReference type="GO" id="GO:0051301">
    <property type="term" value="P:cell division"/>
    <property type="evidence" value="ECO:0007669"/>
    <property type="project" value="UniProtKB-KW"/>
</dbReference>
<comment type="caution">
    <text evidence="12">The sequence shown here is derived from an EMBL/GenBank/DDBJ whole genome shotgun (WGS) entry which is preliminary data.</text>
</comment>
<reference evidence="12 13" key="1">
    <citation type="submission" date="2015-01" db="EMBL/GenBank/DDBJ databases">
        <title>Comparative genomics of non-oral Prevotella species.</title>
        <authorList>
            <person name="Accetto T."/>
            <person name="Nograsek B."/>
            <person name="Avgustin G."/>
        </authorList>
    </citation>
    <scope>NUCLEOTIDE SEQUENCE [LARGE SCALE GENOMIC DNA]</scope>
    <source>
        <strain evidence="12 13">P5-119</strain>
    </source>
</reference>
<evidence type="ECO:0000313" key="13">
    <source>
        <dbReference type="Proteomes" id="UP000032046"/>
    </source>
</evidence>
<keyword evidence="13" id="KW-1185">Reference proteome</keyword>
<dbReference type="SUPFAM" id="SSF56349">
    <property type="entry name" value="DNA breaking-rejoining enzymes"/>
    <property type="match status" value="1"/>
</dbReference>
<keyword evidence="6 9" id="KW-0238">DNA-binding</keyword>
<protein>
    <submittedName>
        <fullName evidence="12">Recombinase</fullName>
    </submittedName>
</protein>
<keyword evidence="5" id="KW-0229">DNA integration</keyword>
<keyword evidence="3" id="KW-0132">Cell division</keyword>
<feature type="domain" description="Tyr recombinase" evidence="10">
    <location>
        <begin position="105"/>
        <end position="288"/>
    </location>
</feature>
<comment type="subcellular location">
    <subcellularLocation>
        <location evidence="1">Cytoplasm</location>
    </subcellularLocation>
</comment>
<keyword evidence="4" id="KW-0159">Chromosome partition</keyword>
<dbReference type="STRING" id="1602171.ST44_12720"/>
<dbReference type="InterPro" id="IPR002104">
    <property type="entry name" value="Integrase_catalytic"/>
</dbReference>
<dbReference type="Pfam" id="PF02899">
    <property type="entry name" value="Phage_int_SAM_1"/>
    <property type="match status" value="1"/>
</dbReference>
<dbReference type="AlphaFoldDB" id="A0A0D0I308"/>
<gene>
    <name evidence="12" type="ORF">ST44_12720</name>
</gene>
<keyword evidence="8" id="KW-0131">Cell cycle</keyword>
<dbReference type="InterPro" id="IPR013762">
    <property type="entry name" value="Integrase-like_cat_sf"/>
</dbReference>
<keyword evidence="2" id="KW-0963">Cytoplasm</keyword>
<accession>A0A0D0I308</accession>
<evidence type="ECO:0000256" key="4">
    <source>
        <dbReference type="ARBA" id="ARBA00022829"/>
    </source>
</evidence>
<dbReference type="PANTHER" id="PTHR30349:SF77">
    <property type="entry name" value="TYROSINE RECOMBINASE XERC"/>
    <property type="match status" value="1"/>
</dbReference>
<evidence type="ECO:0000256" key="2">
    <source>
        <dbReference type="ARBA" id="ARBA00022490"/>
    </source>
</evidence>
<evidence type="ECO:0000256" key="9">
    <source>
        <dbReference type="PROSITE-ProRule" id="PRU01248"/>
    </source>
</evidence>
<evidence type="ECO:0000259" key="11">
    <source>
        <dbReference type="PROSITE" id="PS51900"/>
    </source>
</evidence>
<evidence type="ECO:0000256" key="1">
    <source>
        <dbReference type="ARBA" id="ARBA00004496"/>
    </source>
</evidence>
<evidence type="ECO:0000256" key="5">
    <source>
        <dbReference type="ARBA" id="ARBA00022908"/>
    </source>
</evidence>
<dbReference type="GO" id="GO:0006310">
    <property type="term" value="P:DNA recombination"/>
    <property type="evidence" value="ECO:0007669"/>
    <property type="project" value="UniProtKB-KW"/>
</dbReference>
<dbReference type="InterPro" id="IPR050090">
    <property type="entry name" value="Tyrosine_recombinase_XerCD"/>
</dbReference>
<dbReference type="PROSITE" id="PS51900">
    <property type="entry name" value="CB"/>
    <property type="match status" value="1"/>
</dbReference>
<dbReference type="InterPro" id="IPR011010">
    <property type="entry name" value="DNA_brk_join_enz"/>
</dbReference>
<evidence type="ECO:0000313" key="12">
    <source>
        <dbReference type="EMBL" id="KIP60173.1"/>
    </source>
</evidence>
<dbReference type="GO" id="GO:0015074">
    <property type="term" value="P:DNA integration"/>
    <property type="evidence" value="ECO:0007669"/>
    <property type="project" value="UniProtKB-KW"/>
</dbReference>
<dbReference type="RefSeq" id="WP_042520217.1">
    <property type="nucleotide sequence ID" value="NZ_JAXVBY010000021.1"/>
</dbReference>
<evidence type="ECO:0000256" key="7">
    <source>
        <dbReference type="ARBA" id="ARBA00023172"/>
    </source>
</evidence>
<sequence>MMIRRFLDYLRYERNFSEETMLAYGKDLTELEEYFRNVDAGLSWNTIDSDIIRGWMETMIDKGNVAASVNRRLSAVRSFFKFALSHGLVDKDPSRIIEGVKKNKRLPVFVKDSEMQELLDETMWDMTKFIDVCARTIIMVFYETGMRLSELTSLDDDAVDFVNLQVKVTGKRSKQRIIPFGEELKKEILYYIKVRDENVTRHTEALFVTKKGIRMDDAAVRYRVKKNISRVCTAKKRSPHVLRHTFATTMLNHGAGLESVQKLLGHESLVTTEIYTHTTFEKLKQEYKAAHPRR</sequence>
<dbReference type="PROSITE" id="PS51898">
    <property type="entry name" value="TYR_RECOMBINASE"/>
    <property type="match status" value="1"/>
</dbReference>
<evidence type="ECO:0000256" key="8">
    <source>
        <dbReference type="ARBA" id="ARBA00023306"/>
    </source>
</evidence>
<evidence type="ECO:0000256" key="3">
    <source>
        <dbReference type="ARBA" id="ARBA00022618"/>
    </source>
</evidence>
<dbReference type="InterPro" id="IPR004107">
    <property type="entry name" value="Integrase_SAM-like_N"/>
</dbReference>
<dbReference type="EMBL" id="JXQK01000088">
    <property type="protein sequence ID" value="KIP60173.1"/>
    <property type="molecule type" value="Genomic_DNA"/>
</dbReference>